<accession>A4XAS0</accession>
<dbReference type="eggNOG" id="COG1175">
    <property type="taxonomic scope" value="Bacteria"/>
</dbReference>
<evidence type="ECO:0000256" key="3">
    <source>
        <dbReference type="ARBA" id="ARBA00022475"/>
    </source>
</evidence>
<evidence type="ECO:0000313" key="10">
    <source>
        <dbReference type="Proteomes" id="UP000000235"/>
    </source>
</evidence>
<evidence type="ECO:0000256" key="4">
    <source>
        <dbReference type="ARBA" id="ARBA00022692"/>
    </source>
</evidence>
<dbReference type="HOGENOM" id="CLU_016047_0_0_11"/>
<feature type="domain" description="ABC transmembrane type-1" evidence="8">
    <location>
        <begin position="133"/>
        <end position="350"/>
    </location>
</feature>
<dbReference type="STRING" id="369723.Strop_3588"/>
<keyword evidence="5 7" id="KW-1133">Transmembrane helix</keyword>
<dbReference type="EMBL" id="CP000667">
    <property type="protein sequence ID" value="ABP56019.1"/>
    <property type="molecule type" value="Genomic_DNA"/>
</dbReference>
<dbReference type="Pfam" id="PF00528">
    <property type="entry name" value="BPD_transp_1"/>
    <property type="match status" value="1"/>
</dbReference>
<dbReference type="RefSeq" id="WP_012014794.1">
    <property type="nucleotide sequence ID" value="NC_009380.1"/>
</dbReference>
<sequence>MNFDFADEAPKLAMLLYGVVAFVAVVGGLLLLLDVVPARLARRRQARLARRRQARLAAAAAAGTPLEPGRRRSREGLFALFFLLPTVLMLGIGLIIPAIRTLVLSLKNGDSTQWVGLRNYGWMVDRPEIVDILWNTALWVLLVPLLATSVGLIYAVLVDRARLEALAKSLIFLPMAISFVGAGIIWKFVYAFRPAEADQIGLLNQIWVWVGGEPQQWLSNPPLNTLLLIVVMIWIQAGFAMVVLSAAIKAIPTDMIEAARIDGVNAWQQFWRITLPGIRPALIVVVVTISIATLKLFDVVRTMTNGNFNTNVIATEMYNQAFRYGQTGQGSALAVVLFILVIPIVIYQVRNLRRQREV</sequence>
<feature type="transmembrane region" description="Helical" evidence="7">
    <location>
        <begin position="226"/>
        <end position="248"/>
    </location>
</feature>
<gene>
    <name evidence="9" type="ordered locus">Strop_3588</name>
</gene>
<keyword evidence="2 7" id="KW-0813">Transport</keyword>
<dbReference type="Gene3D" id="1.10.3720.10">
    <property type="entry name" value="MetI-like"/>
    <property type="match status" value="1"/>
</dbReference>
<keyword evidence="4 7" id="KW-0812">Transmembrane</keyword>
<evidence type="ECO:0000256" key="1">
    <source>
        <dbReference type="ARBA" id="ARBA00004651"/>
    </source>
</evidence>
<dbReference type="KEGG" id="stp:Strop_3588"/>
<keyword evidence="6 7" id="KW-0472">Membrane</keyword>
<evidence type="ECO:0000313" key="9">
    <source>
        <dbReference type="EMBL" id="ABP56019.1"/>
    </source>
</evidence>
<name>A4XAS0_SALTO</name>
<dbReference type="PROSITE" id="PS50928">
    <property type="entry name" value="ABC_TM1"/>
    <property type="match status" value="1"/>
</dbReference>
<protein>
    <submittedName>
        <fullName evidence="9">Binding-protein-dependent transport systems inner membrane component</fullName>
    </submittedName>
</protein>
<organism evidence="9 10">
    <name type="scientific">Salinispora tropica (strain ATCC BAA-916 / DSM 44818 / JCM 13857 / NBRC 105044 / CNB-440)</name>
    <dbReference type="NCBI Taxonomy" id="369723"/>
    <lineage>
        <taxon>Bacteria</taxon>
        <taxon>Bacillati</taxon>
        <taxon>Actinomycetota</taxon>
        <taxon>Actinomycetes</taxon>
        <taxon>Micromonosporales</taxon>
        <taxon>Micromonosporaceae</taxon>
        <taxon>Salinispora</taxon>
    </lineage>
</organism>
<dbReference type="InterPro" id="IPR035906">
    <property type="entry name" value="MetI-like_sf"/>
</dbReference>
<proteinExistence type="inferred from homology"/>
<feature type="transmembrane region" description="Helical" evidence="7">
    <location>
        <begin position="12"/>
        <end position="36"/>
    </location>
</feature>
<dbReference type="PANTHER" id="PTHR30193">
    <property type="entry name" value="ABC TRANSPORTER PERMEASE PROTEIN"/>
    <property type="match status" value="1"/>
</dbReference>
<dbReference type="PANTHER" id="PTHR30193:SF18">
    <property type="entry name" value="OSMOPROTECTIVE COMPOUNDS UPTAKE PERMEASE PROTEIN GGTC"/>
    <property type="match status" value="1"/>
</dbReference>
<dbReference type="GO" id="GO:0055085">
    <property type="term" value="P:transmembrane transport"/>
    <property type="evidence" value="ECO:0007669"/>
    <property type="project" value="InterPro"/>
</dbReference>
<evidence type="ECO:0000256" key="2">
    <source>
        <dbReference type="ARBA" id="ARBA00022448"/>
    </source>
</evidence>
<feature type="transmembrane region" description="Helical" evidence="7">
    <location>
        <begin position="278"/>
        <end position="297"/>
    </location>
</feature>
<dbReference type="InterPro" id="IPR051393">
    <property type="entry name" value="ABC_transporter_permease"/>
</dbReference>
<dbReference type="GO" id="GO:0005886">
    <property type="term" value="C:plasma membrane"/>
    <property type="evidence" value="ECO:0007669"/>
    <property type="project" value="UniProtKB-SubCell"/>
</dbReference>
<reference evidence="10" key="1">
    <citation type="journal article" date="2007" name="Proc. Natl. Acad. Sci. U.S.A.">
        <title>Genome sequencing reveals complex secondary metabolome in the marine actinomycete Salinispora tropica.</title>
        <authorList>
            <person name="Udwary D.W."/>
            <person name="Zeigler L."/>
            <person name="Asolkar R.N."/>
            <person name="Singan V."/>
            <person name="Lapidus A."/>
            <person name="Fenical W."/>
            <person name="Jensen P.R."/>
            <person name="Moore B.S."/>
        </authorList>
    </citation>
    <scope>NUCLEOTIDE SEQUENCE [LARGE SCALE GENOMIC DNA]</scope>
    <source>
        <strain evidence="10">ATCC BAA-916 / DSM 44818 / CNB-440</strain>
    </source>
</reference>
<comment type="similarity">
    <text evidence="7">Belongs to the binding-protein-dependent transport system permease family.</text>
</comment>
<keyword evidence="10" id="KW-1185">Reference proteome</keyword>
<keyword evidence="3" id="KW-1003">Cell membrane</keyword>
<feature type="transmembrane region" description="Helical" evidence="7">
    <location>
        <begin position="331"/>
        <end position="349"/>
    </location>
</feature>
<evidence type="ECO:0000256" key="7">
    <source>
        <dbReference type="RuleBase" id="RU363032"/>
    </source>
</evidence>
<feature type="transmembrane region" description="Helical" evidence="7">
    <location>
        <begin position="132"/>
        <end position="158"/>
    </location>
</feature>
<dbReference type="CDD" id="cd06261">
    <property type="entry name" value="TM_PBP2"/>
    <property type="match status" value="1"/>
</dbReference>
<evidence type="ECO:0000256" key="6">
    <source>
        <dbReference type="ARBA" id="ARBA00023136"/>
    </source>
</evidence>
<dbReference type="SUPFAM" id="SSF161098">
    <property type="entry name" value="MetI-like"/>
    <property type="match status" value="1"/>
</dbReference>
<dbReference type="Proteomes" id="UP000000235">
    <property type="component" value="Chromosome"/>
</dbReference>
<dbReference type="InterPro" id="IPR000515">
    <property type="entry name" value="MetI-like"/>
</dbReference>
<evidence type="ECO:0000259" key="8">
    <source>
        <dbReference type="PROSITE" id="PS50928"/>
    </source>
</evidence>
<comment type="subcellular location">
    <subcellularLocation>
        <location evidence="1 7">Cell membrane</location>
        <topology evidence="1 7">Multi-pass membrane protein</topology>
    </subcellularLocation>
</comment>
<feature type="transmembrane region" description="Helical" evidence="7">
    <location>
        <begin position="170"/>
        <end position="189"/>
    </location>
</feature>
<feature type="transmembrane region" description="Helical" evidence="7">
    <location>
        <begin position="77"/>
        <end position="99"/>
    </location>
</feature>
<dbReference type="PATRIC" id="fig|369723.5.peg.3702"/>
<evidence type="ECO:0000256" key="5">
    <source>
        <dbReference type="ARBA" id="ARBA00022989"/>
    </source>
</evidence>
<dbReference type="AlphaFoldDB" id="A4XAS0"/>